<dbReference type="RefSeq" id="WP_013007995.1">
    <property type="nucleotide sequence ID" value="NC_013939.1"/>
</dbReference>
<dbReference type="Gene3D" id="3.30.70.1450">
    <property type="entry name" value="Regulator of K+ conductance, C-terminal domain"/>
    <property type="match status" value="1"/>
</dbReference>
<sequence length="528" mass="59058">MDYLNTVFFIFLLFSIGLFLGNLKIKSFNLDIAGLLIVSLIAGHYGVVIPEIFKYFGLAIFIYAIGLQTGPGFFDSLKKEGIKLNFFSFIFISAIYFGILVVCWYFNLSEDVASGIYTGTFTSAPALAASLEVRNSHTISVIFGIVYPFALVVTVILFRILPIIFKIDFNKEYEKYKLNVIKNNPPIITKNFRVTNEIFKKEMIKKSDLERMTGTIIERIESEYEIHDIIEDFVIHYGDIIRATGTEEQLKRLKIVAGEECQSNIEFKDDMKIYRLLVSNKDVVGKKISELKELYSYGGRITKIRRSGIDISPMPEVHLMLGDKLYIVGPEKNKDKIIKLIGDNLMAFPAADFLPISLGIVMGILVGMFPIGLPFVGLFKLSFVGGILLVALILGRVGRIGPIVWQLSPHSNTLMKVLGQLLFVTSVGTNAGKYLFESLSEYSFYPIIISLSVLITVTFVFSYIFLKKLKVNGLQFLGLLAGSFTSTPSLGVVNNMAGNELPSISYAAVYPFSLILTLIYAELLFKIL</sequence>
<protein>
    <recommendedName>
        <fullName evidence="9">RCK C-terminal domain-containing protein</fullName>
    </recommendedName>
</protein>
<dbReference type="SUPFAM" id="SSF116726">
    <property type="entry name" value="TrkA C-terminal domain-like"/>
    <property type="match status" value="1"/>
</dbReference>
<feature type="transmembrane region" description="Helical" evidence="8">
    <location>
        <begin position="55"/>
        <end position="74"/>
    </location>
</feature>
<feature type="transmembrane region" description="Helical" evidence="8">
    <location>
        <begin position="345"/>
        <end position="369"/>
    </location>
</feature>
<keyword evidence="7 8" id="KW-0472">Membrane</keyword>
<feature type="transmembrane region" description="Helical" evidence="8">
    <location>
        <begin position="504"/>
        <end position="525"/>
    </location>
</feature>
<feature type="transmembrane region" description="Helical" evidence="8">
    <location>
        <begin position="442"/>
        <end position="466"/>
    </location>
</feature>
<dbReference type="HOGENOM" id="CLU_035023_3_0_0"/>
<dbReference type="PANTHER" id="PTHR30445">
    <property type="entry name" value="K(+)_H(+) ANTIPORTER SUBUNIT KHTT"/>
    <property type="match status" value="1"/>
</dbReference>
<feature type="transmembrane region" description="Helical" evidence="8">
    <location>
        <begin position="139"/>
        <end position="161"/>
    </location>
</feature>
<dbReference type="GO" id="GO:0005886">
    <property type="term" value="C:plasma membrane"/>
    <property type="evidence" value="ECO:0007669"/>
    <property type="project" value="UniProtKB-SubCell"/>
</dbReference>
<evidence type="ECO:0000256" key="2">
    <source>
        <dbReference type="ARBA" id="ARBA00009854"/>
    </source>
</evidence>
<evidence type="ECO:0000259" key="9">
    <source>
        <dbReference type="PROSITE" id="PS51202"/>
    </source>
</evidence>
<reference evidence="10 11" key="1">
    <citation type="journal article" date="2010" name="DNA Res.">
        <title>Bacterial lifestyle in a deep-sea hydrothermal vent chimney revealed by the genome sequence of the thermophilic bacterium Deferribacter desulfuricans SSM1.</title>
        <authorList>
            <person name="Takaki Y."/>
            <person name="Shimamura S."/>
            <person name="Nakagawa S."/>
            <person name="Fukuhara Y."/>
            <person name="Horikawa H."/>
            <person name="Ankai A."/>
            <person name="Harada T."/>
            <person name="Hosoyama A."/>
            <person name="Oguchi A."/>
            <person name="Fukui S."/>
            <person name="Fujita N."/>
            <person name="Takami H."/>
            <person name="Takai K."/>
        </authorList>
    </citation>
    <scope>NUCLEOTIDE SEQUENCE [LARGE SCALE GENOMIC DNA]</scope>
    <source>
        <strain evidence="11">DSM 14783 / JCM 11476 / NBRC 101012 / SSM1</strain>
    </source>
</reference>
<evidence type="ECO:0000313" key="11">
    <source>
        <dbReference type="Proteomes" id="UP000001520"/>
    </source>
</evidence>
<organism evidence="10 11">
    <name type="scientific">Deferribacter desulfuricans (strain DSM 14783 / JCM 11476 / NBRC 101012 / SSM1)</name>
    <dbReference type="NCBI Taxonomy" id="639282"/>
    <lineage>
        <taxon>Bacteria</taxon>
        <taxon>Pseudomonadati</taxon>
        <taxon>Deferribacterota</taxon>
        <taxon>Deferribacteres</taxon>
        <taxon>Deferribacterales</taxon>
        <taxon>Deferribacteraceae</taxon>
        <taxon>Deferribacter</taxon>
    </lineage>
</organism>
<feature type="transmembrane region" description="Helical" evidence="8">
    <location>
        <begin position="6"/>
        <end position="23"/>
    </location>
</feature>
<dbReference type="AlphaFoldDB" id="D3PDS5"/>
<keyword evidence="11" id="KW-1185">Reference proteome</keyword>
<dbReference type="OrthoDB" id="9155749at2"/>
<keyword evidence="4" id="KW-1003">Cell membrane</keyword>
<dbReference type="Proteomes" id="UP000001520">
    <property type="component" value="Chromosome"/>
</dbReference>
<accession>D3PDS5</accession>
<dbReference type="Pfam" id="PF06826">
    <property type="entry name" value="Asp-Al_Ex"/>
    <property type="match status" value="2"/>
</dbReference>
<feature type="transmembrane region" description="Helical" evidence="8">
    <location>
        <begin position="417"/>
        <end position="436"/>
    </location>
</feature>
<evidence type="ECO:0000256" key="5">
    <source>
        <dbReference type="ARBA" id="ARBA00022692"/>
    </source>
</evidence>
<dbReference type="eggNOG" id="COG2985">
    <property type="taxonomic scope" value="Bacteria"/>
</dbReference>
<dbReference type="GO" id="GO:0006813">
    <property type="term" value="P:potassium ion transport"/>
    <property type="evidence" value="ECO:0007669"/>
    <property type="project" value="InterPro"/>
</dbReference>
<evidence type="ECO:0000256" key="8">
    <source>
        <dbReference type="SAM" id="Phobius"/>
    </source>
</evidence>
<dbReference type="InterPro" id="IPR036721">
    <property type="entry name" value="RCK_C_sf"/>
</dbReference>
<dbReference type="GO" id="GO:0008324">
    <property type="term" value="F:monoatomic cation transmembrane transporter activity"/>
    <property type="evidence" value="ECO:0007669"/>
    <property type="project" value="InterPro"/>
</dbReference>
<evidence type="ECO:0000256" key="4">
    <source>
        <dbReference type="ARBA" id="ARBA00022475"/>
    </source>
</evidence>
<name>D3PDS5_DEFDS</name>
<keyword evidence="6 8" id="KW-1133">Transmembrane helix</keyword>
<dbReference type="NCBIfam" id="TIGR01625">
    <property type="entry name" value="YidE_YbjL_dupl"/>
    <property type="match status" value="2"/>
</dbReference>
<dbReference type="PANTHER" id="PTHR30445:SF3">
    <property type="entry name" value="TRANSPORT PROTEIN YIDE-RELATED"/>
    <property type="match status" value="1"/>
</dbReference>
<dbReference type="KEGG" id="ddf:DEFDS_1281"/>
<feature type="domain" description="RCK C-terminal" evidence="9">
    <location>
        <begin position="259"/>
        <end position="343"/>
    </location>
</feature>
<feature type="transmembrane region" description="Helical" evidence="8">
    <location>
        <begin position="473"/>
        <end position="492"/>
    </location>
</feature>
<feature type="transmembrane region" description="Helical" evidence="8">
    <location>
        <begin position="30"/>
        <end position="49"/>
    </location>
</feature>
<evidence type="ECO:0000256" key="1">
    <source>
        <dbReference type="ARBA" id="ARBA00004651"/>
    </source>
</evidence>
<evidence type="ECO:0000313" key="10">
    <source>
        <dbReference type="EMBL" id="BAI80748.1"/>
    </source>
</evidence>
<evidence type="ECO:0000256" key="6">
    <source>
        <dbReference type="ARBA" id="ARBA00022989"/>
    </source>
</evidence>
<keyword evidence="5 8" id="KW-0812">Transmembrane</keyword>
<proteinExistence type="inferred from homology"/>
<evidence type="ECO:0000256" key="7">
    <source>
        <dbReference type="ARBA" id="ARBA00023136"/>
    </source>
</evidence>
<gene>
    <name evidence="10" type="ordered locus">DEFDS_1281</name>
</gene>
<keyword evidence="3" id="KW-0813">Transport</keyword>
<feature type="transmembrane region" description="Helical" evidence="8">
    <location>
        <begin position="375"/>
        <end position="397"/>
    </location>
</feature>
<feature type="transmembrane region" description="Helical" evidence="8">
    <location>
        <begin position="86"/>
        <end position="107"/>
    </location>
</feature>
<dbReference type="InterPro" id="IPR006037">
    <property type="entry name" value="RCK_C"/>
</dbReference>
<dbReference type="EMBL" id="AP011529">
    <property type="protein sequence ID" value="BAI80748.1"/>
    <property type="molecule type" value="Genomic_DNA"/>
</dbReference>
<dbReference type="InterPro" id="IPR050144">
    <property type="entry name" value="AAE_transporter"/>
</dbReference>
<dbReference type="InterPro" id="IPR006512">
    <property type="entry name" value="YidE_YbjL"/>
</dbReference>
<dbReference type="STRING" id="639282.DEFDS_1281"/>
<dbReference type="eggNOG" id="COG0569">
    <property type="taxonomic scope" value="Bacteria"/>
</dbReference>
<dbReference type="Pfam" id="PF02080">
    <property type="entry name" value="TrkA_C"/>
    <property type="match status" value="1"/>
</dbReference>
<evidence type="ECO:0000256" key="3">
    <source>
        <dbReference type="ARBA" id="ARBA00022448"/>
    </source>
</evidence>
<dbReference type="PROSITE" id="PS51202">
    <property type="entry name" value="RCK_C"/>
    <property type="match status" value="1"/>
</dbReference>
<comment type="subcellular location">
    <subcellularLocation>
        <location evidence="1">Cell membrane</location>
        <topology evidence="1">Multi-pass membrane protein</topology>
    </subcellularLocation>
</comment>
<comment type="similarity">
    <text evidence="2">Belongs to the AAE transporter (TC 2.A.81) family.</text>
</comment>